<dbReference type="GeneID" id="91548068"/>
<evidence type="ECO:0000313" key="2">
    <source>
        <dbReference type="Proteomes" id="UP001335325"/>
    </source>
</evidence>
<organism evidence="1 2">
    <name type="scientific">Streptomyces hirsutus</name>
    <dbReference type="NCBI Taxonomy" id="35620"/>
    <lineage>
        <taxon>Bacteria</taxon>
        <taxon>Bacillati</taxon>
        <taxon>Actinomycetota</taxon>
        <taxon>Actinomycetes</taxon>
        <taxon>Kitasatosporales</taxon>
        <taxon>Streptomycetaceae</taxon>
        <taxon>Streptomyces</taxon>
    </lineage>
</organism>
<evidence type="ECO:0000313" key="1">
    <source>
        <dbReference type="EMBL" id="WSD10561.1"/>
    </source>
</evidence>
<accession>A0ABZ1GWH0</accession>
<dbReference type="Proteomes" id="UP001335325">
    <property type="component" value="Chromosome"/>
</dbReference>
<proteinExistence type="predicted"/>
<name>A0ABZ1GWH0_9ACTN</name>
<dbReference type="RefSeq" id="WP_326756264.1">
    <property type="nucleotide sequence ID" value="NZ_CP109134.1"/>
</dbReference>
<reference evidence="1 2" key="1">
    <citation type="submission" date="2022-10" db="EMBL/GenBank/DDBJ databases">
        <title>The complete genomes of actinobacterial strains from the NBC collection.</title>
        <authorList>
            <person name="Joergensen T.S."/>
            <person name="Alvarez Arevalo M."/>
            <person name="Sterndorff E.B."/>
            <person name="Faurdal D."/>
            <person name="Vuksanovic O."/>
            <person name="Mourched A.-S."/>
            <person name="Charusanti P."/>
            <person name="Shaw S."/>
            <person name="Blin K."/>
            <person name="Weber T."/>
        </authorList>
    </citation>
    <scope>NUCLEOTIDE SEQUENCE [LARGE SCALE GENOMIC DNA]</scope>
    <source>
        <strain evidence="1 2">NBC 01753</strain>
    </source>
</reference>
<dbReference type="EMBL" id="CP109134">
    <property type="protein sequence ID" value="WSD10561.1"/>
    <property type="molecule type" value="Genomic_DNA"/>
</dbReference>
<sequence length="55" mass="6202">MTRIILLSGATLAQREQFLGDTHPDALTSRKQPRSCPSSRRRCKAEKCSNLNDRS</sequence>
<keyword evidence="2" id="KW-1185">Reference proteome</keyword>
<protein>
    <submittedName>
        <fullName evidence="1">Uncharacterized protein</fullName>
    </submittedName>
</protein>
<gene>
    <name evidence="1" type="ORF">OIE73_35865</name>
</gene>